<reference evidence="13" key="1">
    <citation type="submission" date="2025-08" db="UniProtKB">
        <authorList>
            <consortium name="RefSeq"/>
        </authorList>
    </citation>
    <scope>IDENTIFICATION</scope>
    <source>
        <tissue evidence="13">Entire body</tissue>
    </source>
</reference>
<dbReference type="FunCoup" id="A0A1W4WIX9">
    <property type="interactions" value="1532"/>
</dbReference>
<dbReference type="GO" id="GO:0006428">
    <property type="term" value="P:isoleucyl-tRNA aminoacylation"/>
    <property type="evidence" value="ECO:0007669"/>
    <property type="project" value="InterPro"/>
</dbReference>
<evidence type="ECO:0000256" key="2">
    <source>
        <dbReference type="ARBA" id="ARBA00013165"/>
    </source>
</evidence>
<dbReference type="Gene3D" id="1.10.10.830">
    <property type="entry name" value="Ile-tRNA synthetase CP2 domain-like"/>
    <property type="match status" value="1"/>
</dbReference>
<dbReference type="CTD" id="39762"/>
<keyword evidence="7 9" id="KW-0030">Aminoacyl-tRNA synthetase</keyword>
<dbReference type="GeneID" id="108733658"/>
<dbReference type="AlphaFoldDB" id="A0A1W4WIX9"/>
<keyword evidence="4 9" id="KW-0547">Nucleotide-binding</keyword>
<dbReference type="PANTHER" id="PTHR42765">
    <property type="entry name" value="SOLEUCYL-TRNA SYNTHETASE"/>
    <property type="match status" value="1"/>
</dbReference>
<dbReference type="GO" id="GO:0002161">
    <property type="term" value="F:aminoacyl-tRNA deacylase activity"/>
    <property type="evidence" value="ECO:0007669"/>
    <property type="project" value="InterPro"/>
</dbReference>
<evidence type="ECO:0000256" key="1">
    <source>
        <dbReference type="ARBA" id="ARBA00005594"/>
    </source>
</evidence>
<dbReference type="Proteomes" id="UP000192223">
    <property type="component" value="Unplaced"/>
</dbReference>
<evidence type="ECO:0000313" key="13">
    <source>
        <dbReference type="RefSeq" id="XP_018320412.1"/>
    </source>
</evidence>
<dbReference type="KEGG" id="apln:108733658"/>
<dbReference type="SUPFAM" id="SSF47323">
    <property type="entry name" value="Anticodon-binding domain of a subclass of class I aminoacyl-tRNA synthetases"/>
    <property type="match status" value="1"/>
</dbReference>
<dbReference type="InterPro" id="IPR033708">
    <property type="entry name" value="Anticodon_Ile_BEm"/>
</dbReference>
<dbReference type="InterPro" id="IPR001412">
    <property type="entry name" value="aa-tRNA-synth_I_CS"/>
</dbReference>
<evidence type="ECO:0000256" key="8">
    <source>
        <dbReference type="ARBA" id="ARBA00032665"/>
    </source>
</evidence>
<evidence type="ECO:0000259" key="11">
    <source>
        <dbReference type="Pfam" id="PF08264"/>
    </source>
</evidence>
<evidence type="ECO:0000256" key="6">
    <source>
        <dbReference type="ARBA" id="ARBA00022917"/>
    </source>
</evidence>
<dbReference type="Pfam" id="PF00133">
    <property type="entry name" value="tRNA-synt_1"/>
    <property type="match status" value="1"/>
</dbReference>
<dbReference type="InterPro" id="IPR002300">
    <property type="entry name" value="aa-tRNA-synth_Ia"/>
</dbReference>
<dbReference type="GO" id="GO:0032543">
    <property type="term" value="P:mitochondrial translation"/>
    <property type="evidence" value="ECO:0007669"/>
    <property type="project" value="TreeGrafter"/>
</dbReference>
<feature type="domain" description="Methionyl/Valyl/Leucyl/Isoleucyl-tRNA synthetase anticodon-binding" evidence="11">
    <location>
        <begin position="719"/>
        <end position="823"/>
    </location>
</feature>
<dbReference type="FunFam" id="3.90.740.10:FF:000009">
    <property type="entry name" value="Isoleucyl-tRNA synthetase 2, mitochondrial"/>
    <property type="match status" value="1"/>
</dbReference>
<protein>
    <recommendedName>
        <fullName evidence="2">isoleucine--tRNA ligase</fullName>
        <ecNumber evidence="2">6.1.1.5</ecNumber>
    </recommendedName>
    <alternativeName>
        <fullName evidence="8">Isoleucyl-tRNA synthetase</fullName>
    </alternativeName>
</protein>
<gene>
    <name evidence="13" type="primary">LOC108733658</name>
</gene>
<dbReference type="InParanoid" id="A0A1W4WIX9"/>
<dbReference type="NCBIfam" id="TIGR00392">
    <property type="entry name" value="ileS"/>
    <property type="match status" value="1"/>
</dbReference>
<dbReference type="InterPro" id="IPR050081">
    <property type="entry name" value="Ile-tRNA_ligase"/>
</dbReference>
<sequence>MFLRSNLVKGKCVGFVYRYYSSSKGKKGTKYSNTLILPKTKLPLRLEKAALLERDNRLKTVLESKDLFKWQQENLEGSTFVLHDGPPYANGDLHMGHAINKILKDAVLRYRILKRQKVHFIPGWDCHGLPIELKVSKCNLSTNVEPMEVRQKAKQFAEKTIVKQKQVFRSWGIIGDWDNNYTTNDASYMKKQLTDFYCLYKEGLIFRDLKPVYWSPSSRTALAEAELEYNKNHKSIAIITKMEIKYFTITGNFNKEKIYALIWTTTPWTLPCNQAISCKANISYSLVRSSSNNELYVIASKLLEDISQKLNITLEVIRNFLGHELIGSKYYHPLFEDYLLPIVLSDYVSDDKGTGLVHIAPAHGPEDFVVALKYKLPVKSFVNKLGCYTENVGSDLNGHFVLGTGQEIVLKKLENKILHCEEYIHSYPYDWRTKKPVILRASHQWFINTDKIKDKAIELLEDVKIYPKSNNETHKKTLISQLKKRPYWCISRQRVWGVPIPVFYEKSTEKALVDESIINHLCDLIDKNKGFDFWWQLPVKDLIPSSIIEKLGIMEENISKGQDILDIWFDSGISWSTVLDDKIADLYLEGVDQFTGWFQSSLITSVALRNRSPYKSLYVHGFAVDENKQKMSKSLGNVIYPDDIVKGSKKRKAYGIDVLRWWVVCHASRENVVEVSDSTLQACTDEVQKIRSVLRYAVSILNDFSENEKIEKNSLQIIDKYLLHLLWKYGISTQQMYENYHFSKIGIDTVNFLTNSVSSLYYPAIKDRLYCEFENNPSRRAAQFVLLEIFNVVTRNVAPMVPHLAEELYDSLSVKKEDSIFKTCHTINNNWNNDTLNDFVEKVLLSVKKDLHKSVGANVAPYKIWLTLTEDFYKIISNMQPDAHKMKSELCDFFQISDIEVDVENLSGKNYIFKFEKSSLFVCDRCRRFSADKEYELCNRCSSVVGKIHKESLIN</sequence>
<dbReference type="PRINTS" id="PR00984">
    <property type="entry name" value="TRNASYNTHILE"/>
</dbReference>
<dbReference type="InterPro" id="IPR013155">
    <property type="entry name" value="M/V/L/I-tRNA-synth_anticd-bd"/>
</dbReference>
<keyword evidence="5 9" id="KW-0067">ATP-binding</keyword>
<dbReference type="GO" id="GO:0004822">
    <property type="term" value="F:isoleucine-tRNA ligase activity"/>
    <property type="evidence" value="ECO:0007669"/>
    <property type="project" value="UniProtKB-EC"/>
</dbReference>
<dbReference type="PROSITE" id="PS00178">
    <property type="entry name" value="AA_TRNA_LIGASE_I"/>
    <property type="match status" value="1"/>
</dbReference>
<dbReference type="GO" id="GO:0005524">
    <property type="term" value="F:ATP binding"/>
    <property type="evidence" value="ECO:0007669"/>
    <property type="project" value="UniProtKB-KW"/>
</dbReference>
<evidence type="ECO:0000313" key="12">
    <source>
        <dbReference type="Proteomes" id="UP000192223"/>
    </source>
</evidence>
<dbReference type="InterPro" id="IPR009008">
    <property type="entry name" value="Val/Leu/Ile-tRNA-synth_edit"/>
</dbReference>
<dbReference type="CDD" id="cd07960">
    <property type="entry name" value="Anticodon_Ia_Ile_BEm"/>
    <property type="match status" value="1"/>
</dbReference>
<dbReference type="InterPro" id="IPR002301">
    <property type="entry name" value="Ile-tRNA-ligase"/>
</dbReference>
<proteinExistence type="inferred from homology"/>
<accession>A0A1W4WIX9</accession>
<dbReference type="RefSeq" id="XP_018320412.1">
    <property type="nucleotide sequence ID" value="XM_018464910.2"/>
</dbReference>
<dbReference type="SUPFAM" id="SSF50677">
    <property type="entry name" value="ValRS/IleRS/LeuRS editing domain"/>
    <property type="match status" value="1"/>
</dbReference>
<feature type="domain" description="Aminoacyl-tRNA synthetase class Ia" evidence="10">
    <location>
        <begin position="64"/>
        <end position="669"/>
    </location>
</feature>
<keyword evidence="12" id="KW-1185">Reference proteome</keyword>
<keyword evidence="3 9" id="KW-0436">Ligase</keyword>
<dbReference type="InterPro" id="IPR009080">
    <property type="entry name" value="tRNAsynth_Ia_anticodon-bd"/>
</dbReference>
<name>A0A1W4WIX9_AGRPL</name>
<dbReference type="PANTHER" id="PTHR42765:SF1">
    <property type="entry name" value="ISOLEUCINE--TRNA LIGASE, MITOCHONDRIAL"/>
    <property type="match status" value="1"/>
</dbReference>
<dbReference type="GO" id="GO:0000049">
    <property type="term" value="F:tRNA binding"/>
    <property type="evidence" value="ECO:0007669"/>
    <property type="project" value="InterPro"/>
</dbReference>
<dbReference type="SUPFAM" id="SSF52374">
    <property type="entry name" value="Nucleotidylyl transferase"/>
    <property type="match status" value="1"/>
</dbReference>
<evidence type="ECO:0000256" key="5">
    <source>
        <dbReference type="ARBA" id="ARBA00022840"/>
    </source>
</evidence>
<evidence type="ECO:0000259" key="10">
    <source>
        <dbReference type="Pfam" id="PF00133"/>
    </source>
</evidence>
<dbReference type="Gene3D" id="1.10.730.20">
    <property type="match status" value="1"/>
</dbReference>
<dbReference type="InterPro" id="IPR014729">
    <property type="entry name" value="Rossmann-like_a/b/a_fold"/>
</dbReference>
<dbReference type="Gene3D" id="3.40.50.620">
    <property type="entry name" value="HUPs"/>
    <property type="match status" value="2"/>
</dbReference>
<evidence type="ECO:0000256" key="3">
    <source>
        <dbReference type="ARBA" id="ARBA00022598"/>
    </source>
</evidence>
<dbReference type="GO" id="GO:0005739">
    <property type="term" value="C:mitochondrion"/>
    <property type="evidence" value="ECO:0007669"/>
    <property type="project" value="TreeGrafter"/>
</dbReference>
<evidence type="ECO:0000256" key="4">
    <source>
        <dbReference type="ARBA" id="ARBA00022741"/>
    </source>
</evidence>
<dbReference type="EC" id="6.1.1.5" evidence="2"/>
<dbReference type="Gene3D" id="3.90.740.10">
    <property type="entry name" value="Valyl/Leucyl/Isoleucyl-tRNA synthetase, editing domain"/>
    <property type="match status" value="1"/>
</dbReference>
<evidence type="ECO:0000256" key="9">
    <source>
        <dbReference type="RuleBase" id="RU363035"/>
    </source>
</evidence>
<comment type="similarity">
    <text evidence="1 9">Belongs to the class-I aminoacyl-tRNA synthetase family.</text>
</comment>
<dbReference type="STRING" id="224129.A0A1W4WIX9"/>
<dbReference type="Pfam" id="PF08264">
    <property type="entry name" value="Anticodon_1"/>
    <property type="match status" value="1"/>
</dbReference>
<evidence type="ECO:0000256" key="7">
    <source>
        <dbReference type="ARBA" id="ARBA00023146"/>
    </source>
</evidence>
<organism evidence="12 13">
    <name type="scientific">Agrilus planipennis</name>
    <name type="common">Emerald ash borer</name>
    <name type="synonym">Agrilus marcopoli</name>
    <dbReference type="NCBI Taxonomy" id="224129"/>
    <lineage>
        <taxon>Eukaryota</taxon>
        <taxon>Metazoa</taxon>
        <taxon>Ecdysozoa</taxon>
        <taxon>Arthropoda</taxon>
        <taxon>Hexapoda</taxon>
        <taxon>Insecta</taxon>
        <taxon>Pterygota</taxon>
        <taxon>Neoptera</taxon>
        <taxon>Endopterygota</taxon>
        <taxon>Coleoptera</taxon>
        <taxon>Polyphaga</taxon>
        <taxon>Elateriformia</taxon>
        <taxon>Buprestoidea</taxon>
        <taxon>Buprestidae</taxon>
        <taxon>Agrilinae</taxon>
        <taxon>Agrilus</taxon>
    </lineage>
</organism>
<dbReference type="OrthoDB" id="10264412at2759"/>
<keyword evidence="6 9" id="KW-0648">Protein biosynthesis</keyword>